<gene>
    <name evidence="7" type="ORF">M2A_0739</name>
</gene>
<dbReference type="PANTHER" id="PTHR44051">
    <property type="entry name" value="GLUTATHIONE S-TRANSFERASE-RELATED"/>
    <property type="match status" value="1"/>
</dbReference>
<dbReference type="Pfam" id="PF00043">
    <property type="entry name" value="GST_C"/>
    <property type="match status" value="1"/>
</dbReference>
<protein>
    <recommendedName>
        <fullName evidence="1">glutathione transferase</fullName>
        <ecNumber evidence="1">2.5.1.18</ecNumber>
    </recommendedName>
</protein>
<dbReference type="PANTHER" id="PTHR44051:SF9">
    <property type="entry name" value="GLUTATHIONE S-TRANSFERASE 1"/>
    <property type="match status" value="1"/>
</dbReference>
<accession>A0A081B872</accession>
<comment type="similarity">
    <text evidence="4">Belongs to the GST superfamily.</text>
</comment>
<dbReference type="Gene3D" id="1.20.1050.10">
    <property type="match status" value="1"/>
</dbReference>
<dbReference type="InterPro" id="IPR036249">
    <property type="entry name" value="Thioredoxin-like_sf"/>
</dbReference>
<evidence type="ECO:0000259" key="5">
    <source>
        <dbReference type="PROSITE" id="PS50404"/>
    </source>
</evidence>
<evidence type="ECO:0000256" key="3">
    <source>
        <dbReference type="ARBA" id="ARBA00047960"/>
    </source>
</evidence>
<dbReference type="Pfam" id="PF02798">
    <property type="entry name" value="GST_N"/>
    <property type="match status" value="1"/>
</dbReference>
<feature type="domain" description="GST N-terminal" evidence="5">
    <location>
        <begin position="1"/>
        <end position="81"/>
    </location>
</feature>
<dbReference type="PROSITE" id="PS50404">
    <property type="entry name" value="GST_NTER"/>
    <property type="match status" value="1"/>
</dbReference>
<dbReference type="GO" id="GO:0004364">
    <property type="term" value="F:glutathione transferase activity"/>
    <property type="evidence" value="ECO:0007669"/>
    <property type="project" value="UniProtKB-EC"/>
</dbReference>
<feature type="domain" description="GST C-terminal" evidence="6">
    <location>
        <begin position="87"/>
        <end position="210"/>
    </location>
</feature>
<dbReference type="SFLD" id="SFLDG00358">
    <property type="entry name" value="Main_(cytGST)"/>
    <property type="match status" value="1"/>
</dbReference>
<keyword evidence="8" id="KW-1185">Reference proteome</keyword>
<proteinExistence type="inferred from homology"/>
<evidence type="ECO:0000259" key="6">
    <source>
        <dbReference type="PROSITE" id="PS50405"/>
    </source>
</evidence>
<dbReference type="PROSITE" id="PS50405">
    <property type="entry name" value="GST_CTER"/>
    <property type="match status" value="1"/>
</dbReference>
<dbReference type="InterPro" id="IPR010987">
    <property type="entry name" value="Glutathione-S-Trfase_C-like"/>
</dbReference>
<dbReference type="EMBL" id="BBIO01000003">
    <property type="protein sequence ID" value="GAK44240.1"/>
    <property type="molecule type" value="Genomic_DNA"/>
</dbReference>
<dbReference type="SUPFAM" id="SSF52833">
    <property type="entry name" value="Thioredoxin-like"/>
    <property type="match status" value="1"/>
</dbReference>
<keyword evidence="2 7" id="KW-0808">Transferase</keyword>
<dbReference type="SFLD" id="SFLDG01150">
    <property type="entry name" value="Main.1:_Beta-like"/>
    <property type="match status" value="1"/>
</dbReference>
<organism evidence="7 8">
    <name type="scientific">Tepidicaulis marinus</name>
    <dbReference type="NCBI Taxonomy" id="1333998"/>
    <lineage>
        <taxon>Bacteria</taxon>
        <taxon>Pseudomonadati</taxon>
        <taxon>Pseudomonadota</taxon>
        <taxon>Alphaproteobacteria</taxon>
        <taxon>Hyphomicrobiales</taxon>
        <taxon>Parvibaculaceae</taxon>
        <taxon>Tepidicaulis</taxon>
    </lineage>
</organism>
<dbReference type="InterPro" id="IPR036282">
    <property type="entry name" value="Glutathione-S-Trfase_C_sf"/>
</dbReference>
<evidence type="ECO:0000256" key="2">
    <source>
        <dbReference type="ARBA" id="ARBA00022679"/>
    </source>
</evidence>
<dbReference type="CDD" id="cd03046">
    <property type="entry name" value="GST_N_GTT1_like"/>
    <property type="match status" value="1"/>
</dbReference>
<evidence type="ECO:0000313" key="8">
    <source>
        <dbReference type="Proteomes" id="UP000028702"/>
    </source>
</evidence>
<dbReference type="GO" id="GO:0005737">
    <property type="term" value="C:cytoplasm"/>
    <property type="evidence" value="ECO:0007669"/>
    <property type="project" value="UniProtKB-ARBA"/>
</dbReference>
<comment type="catalytic activity">
    <reaction evidence="3">
        <text>RX + glutathione = an S-substituted glutathione + a halide anion + H(+)</text>
        <dbReference type="Rhea" id="RHEA:16437"/>
        <dbReference type="ChEBI" id="CHEBI:15378"/>
        <dbReference type="ChEBI" id="CHEBI:16042"/>
        <dbReference type="ChEBI" id="CHEBI:17792"/>
        <dbReference type="ChEBI" id="CHEBI:57925"/>
        <dbReference type="ChEBI" id="CHEBI:90779"/>
        <dbReference type="EC" id="2.5.1.18"/>
    </reaction>
</comment>
<dbReference type="SFLD" id="SFLDS00019">
    <property type="entry name" value="Glutathione_Transferase_(cytos"/>
    <property type="match status" value="1"/>
</dbReference>
<dbReference type="InterPro" id="IPR040079">
    <property type="entry name" value="Glutathione_S-Trfase"/>
</dbReference>
<dbReference type="Proteomes" id="UP000028702">
    <property type="component" value="Unassembled WGS sequence"/>
</dbReference>
<dbReference type="Gene3D" id="3.40.30.10">
    <property type="entry name" value="Glutaredoxin"/>
    <property type="match status" value="1"/>
</dbReference>
<dbReference type="STRING" id="1333998.M2A_0739"/>
<sequence>MIQVHHLNESRSQRILWLLEELELPYEVVKYERDANTRRAPDSLKKVHPLGKSPVITDGEKTVAETGAIIEYILRKYGKGRLMPAPDTEDYFTYAQWLHYAEGSAMTPFLMTLFNGFLGEAGAPLQPILDAECKKQLDYIDLTLSKQPYLMGAELTGADINLSFVLEAAGSRGWLKDYPALTEYVKRLQARAPYQRALKTGGPYSFVMQA</sequence>
<name>A0A081B872_9HYPH</name>
<dbReference type="RefSeq" id="WP_045443705.1">
    <property type="nucleotide sequence ID" value="NZ_BBIO01000003.1"/>
</dbReference>
<comment type="caution">
    <text evidence="7">The sequence shown here is derived from an EMBL/GenBank/DDBJ whole genome shotgun (WGS) entry which is preliminary data.</text>
</comment>
<dbReference type="GO" id="GO:0004601">
    <property type="term" value="F:peroxidase activity"/>
    <property type="evidence" value="ECO:0007669"/>
    <property type="project" value="UniProtKB-ARBA"/>
</dbReference>
<dbReference type="AlphaFoldDB" id="A0A081B872"/>
<dbReference type="InterPro" id="IPR004046">
    <property type="entry name" value="GST_C"/>
</dbReference>
<evidence type="ECO:0000256" key="4">
    <source>
        <dbReference type="RuleBase" id="RU003494"/>
    </source>
</evidence>
<dbReference type="CDD" id="cd03189">
    <property type="entry name" value="GST_C_GTT1_like"/>
    <property type="match status" value="1"/>
</dbReference>
<evidence type="ECO:0000256" key="1">
    <source>
        <dbReference type="ARBA" id="ARBA00012452"/>
    </source>
</evidence>
<dbReference type="eggNOG" id="COG0625">
    <property type="taxonomic scope" value="Bacteria"/>
</dbReference>
<reference evidence="7 8" key="1">
    <citation type="submission" date="2014-07" db="EMBL/GenBank/DDBJ databases">
        <title>Tepidicaulis marinum gen. nov., sp. nov., a novel marine bacterium denitrifying nitrate to nitrous oxide strictly under microaerobic conditions.</title>
        <authorList>
            <person name="Takeuchi M."/>
            <person name="Yamagishi T."/>
            <person name="Kamagata Y."/>
            <person name="Oshima K."/>
            <person name="Hattori M."/>
            <person name="Katayama T."/>
            <person name="Hanada S."/>
            <person name="Tamaki H."/>
            <person name="Marumo K."/>
            <person name="Maeda H."/>
            <person name="Nedachi M."/>
            <person name="Iwasaki W."/>
            <person name="Suwa Y."/>
            <person name="Sakata S."/>
        </authorList>
    </citation>
    <scope>NUCLEOTIDE SEQUENCE [LARGE SCALE GENOMIC DNA]</scope>
    <source>
        <strain evidence="7 8">MA2</strain>
    </source>
</reference>
<dbReference type="SUPFAM" id="SSF47616">
    <property type="entry name" value="GST C-terminal domain-like"/>
    <property type="match status" value="1"/>
</dbReference>
<dbReference type="EC" id="2.5.1.18" evidence="1"/>
<dbReference type="FunFam" id="3.40.30.10:FF:000156">
    <property type="entry name" value="Glutathione S-transferase 1"/>
    <property type="match status" value="1"/>
</dbReference>
<dbReference type="InterPro" id="IPR004045">
    <property type="entry name" value="Glutathione_S-Trfase_N"/>
</dbReference>
<evidence type="ECO:0000313" key="7">
    <source>
        <dbReference type="EMBL" id="GAK44240.1"/>
    </source>
</evidence>